<dbReference type="PANTHER" id="PTHR10272:SF0">
    <property type="entry name" value="PLATELET-ACTIVATING FACTOR ACETYLHYDROLASE"/>
    <property type="match status" value="1"/>
</dbReference>
<evidence type="ECO:0000313" key="7">
    <source>
        <dbReference type="Proteomes" id="UP000568380"/>
    </source>
</evidence>
<feature type="signal peptide" evidence="5">
    <location>
        <begin position="1"/>
        <end position="25"/>
    </location>
</feature>
<accession>A0A7W8A1Z8</accession>
<dbReference type="AlphaFoldDB" id="A0A7W8A1Z8"/>
<keyword evidence="7" id="KW-1185">Reference proteome</keyword>
<name>A0A7W8A1Z8_9ACTN</name>
<keyword evidence="3" id="KW-0443">Lipid metabolism</keyword>
<evidence type="ECO:0000256" key="4">
    <source>
        <dbReference type="SAM" id="MobiDB-lite"/>
    </source>
</evidence>
<evidence type="ECO:0000256" key="1">
    <source>
        <dbReference type="ARBA" id="ARBA00022801"/>
    </source>
</evidence>
<feature type="region of interest" description="Disordered" evidence="4">
    <location>
        <begin position="20"/>
        <end position="78"/>
    </location>
</feature>
<evidence type="ECO:0000256" key="2">
    <source>
        <dbReference type="ARBA" id="ARBA00022963"/>
    </source>
</evidence>
<feature type="chain" id="PRO_5030747146" evidence="5">
    <location>
        <begin position="26"/>
        <end position="416"/>
    </location>
</feature>
<evidence type="ECO:0000256" key="5">
    <source>
        <dbReference type="SAM" id="SignalP"/>
    </source>
</evidence>
<sequence>MHRLALGSLVTVASLLSPAATPASATPPQHLPNKATPHLPRPAAAPHLPSKATPHLPKPAAPHLSKPAPHLPKPTGSRVVGVTSLHLKDTSRPDPWVPSVKMRELMVSVWYPATSKGKRAPYMTAKESALLLKDGGITGVPPGVLATTRTNAYTDAKPRGRKRGLPLVVLSPGFKKPRATLSAIAEDLASRGYVVAGIDHTYESVATQFPDGRVTTCVPCEGERDPSTFTKAAKGRAADVSFVIDRLTGKGTWKGAALIDRSRVAMAGHSLGGASGLAAMAKDGRIRAGIDIDGTVPPNIPDADLARPFMFLGKPDTYTPGSGRPETATWEQAWKRLTGWKRWLLMTGAQHESFNDLGPLAAQLGLDTGAQVPGPRSWDLTRTYVGAFLDLHLREKPQPLLDRPSPSHPEIKHVTP</sequence>
<dbReference type="PANTHER" id="PTHR10272">
    <property type="entry name" value="PLATELET-ACTIVATING FACTOR ACETYLHYDROLASE"/>
    <property type="match status" value="1"/>
</dbReference>
<keyword evidence="5" id="KW-0732">Signal</keyword>
<protein>
    <submittedName>
        <fullName evidence="6">Putative dienelactone hydrolase</fullName>
    </submittedName>
</protein>
<proteinExistence type="predicted"/>
<dbReference type="RefSeq" id="WP_184962370.1">
    <property type="nucleotide sequence ID" value="NZ_JACHIN010000004.1"/>
</dbReference>
<feature type="compositionally biased region" description="Low complexity" evidence="4">
    <location>
        <begin position="35"/>
        <end position="49"/>
    </location>
</feature>
<dbReference type="Pfam" id="PF03403">
    <property type="entry name" value="PAF-AH_p_II"/>
    <property type="match status" value="2"/>
</dbReference>
<dbReference type="GO" id="GO:0016042">
    <property type="term" value="P:lipid catabolic process"/>
    <property type="evidence" value="ECO:0007669"/>
    <property type="project" value="UniProtKB-KW"/>
</dbReference>
<comment type="caution">
    <text evidence="6">The sequence shown here is derived from an EMBL/GenBank/DDBJ whole genome shotgun (WGS) entry which is preliminary data.</text>
</comment>
<dbReference type="Proteomes" id="UP000568380">
    <property type="component" value="Unassembled WGS sequence"/>
</dbReference>
<evidence type="ECO:0000256" key="3">
    <source>
        <dbReference type="ARBA" id="ARBA00023098"/>
    </source>
</evidence>
<dbReference type="InterPro" id="IPR029058">
    <property type="entry name" value="AB_hydrolase_fold"/>
</dbReference>
<evidence type="ECO:0000313" key="6">
    <source>
        <dbReference type="EMBL" id="MBB5078017.1"/>
    </source>
</evidence>
<gene>
    <name evidence="6" type="ORF">HNR40_003492</name>
</gene>
<dbReference type="SUPFAM" id="SSF53474">
    <property type="entry name" value="alpha/beta-Hydrolases"/>
    <property type="match status" value="1"/>
</dbReference>
<reference evidence="6 7" key="1">
    <citation type="submission" date="2020-08" db="EMBL/GenBank/DDBJ databases">
        <title>Genomic Encyclopedia of Type Strains, Phase IV (KMG-IV): sequencing the most valuable type-strain genomes for metagenomic binning, comparative biology and taxonomic classification.</title>
        <authorList>
            <person name="Goeker M."/>
        </authorList>
    </citation>
    <scope>NUCLEOTIDE SEQUENCE [LARGE SCALE GENOMIC DNA]</scope>
    <source>
        <strain evidence="6 7">DSM 45385</strain>
    </source>
</reference>
<dbReference type="EMBL" id="JACHIN010000004">
    <property type="protein sequence ID" value="MBB5078017.1"/>
    <property type="molecule type" value="Genomic_DNA"/>
</dbReference>
<organism evidence="6 7">
    <name type="scientific">Nonomuraea endophytica</name>
    <dbReference type="NCBI Taxonomy" id="714136"/>
    <lineage>
        <taxon>Bacteria</taxon>
        <taxon>Bacillati</taxon>
        <taxon>Actinomycetota</taxon>
        <taxon>Actinomycetes</taxon>
        <taxon>Streptosporangiales</taxon>
        <taxon>Streptosporangiaceae</taxon>
        <taxon>Nonomuraea</taxon>
    </lineage>
</organism>
<dbReference type="Gene3D" id="3.40.50.1820">
    <property type="entry name" value="alpha/beta hydrolase"/>
    <property type="match status" value="1"/>
</dbReference>
<keyword evidence="1 6" id="KW-0378">Hydrolase</keyword>
<keyword evidence="2" id="KW-0442">Lipid degradation</keyword>
<dbReference type="GO" id="GO:0003847">
    <property type="term" value="F:1-alkyl-2-acetylglycerophosphocholine esterase activity"/>
    <property type="evidence" value="ECO:0007669"/>
    <property type="project" value="TreeGrafter"/>
</dbReference>